<proteinExistence type="predicted"/>
<evidence type="ECO:0000256" key="2">
    <source>
        <dbReference type="ARBA" id="ARBA00022723"/>
    </source>
</evidence>
<dbReference type="Proteomes" id="UP000639772">
    <property type="component" value="Chromosome 9"/>
</dbReference>
<dbReference type="PANTHER" id="PTHR31251:SF191">
    <property type="entry name" value="SBP-TYPE DOMAIN-CONTAINING PROTEIN"/>
    <property type="match status" value="1"/>
</dbReference>
<gene>
    <name evidence="12" type="ORF">HPP92_018336</name>
</gene>
<dbReference type="InterPro" id="IPR004333">
    <property type="entry name" value="SBP_dom"/>
</dbReference>
<dbReference type="EMBL" id="JADCNM010000009">
    <property type="protein sequence ID" value="KAG0469008.1"/>
    <property type="molecule type" value="Genomic_DNA"/>
</dbReference>
<dbReference type="AlphaFoldDB" id="A0A835QHV6"/>
<sequence>MGRCQKHRGPWECCRELVMEKGANRGVCFGDSLNGLKFGKKIYFEEMGGGGSSSKSVAPPAVPSALPSQPPPPLSVKKGKGPAQGGGQPPPPARCQVEGCDLDLTGAKSYYRRHKVCGMHSKHPKVIVAGLEQRFCQQCSRFHLLAEFDQGKRSCRRRLAGHNERRRKPSLGQSLASFHEPNGRYGGGILMNFMHPKPPDSARVPWSTMSGGDRAPNRQSQRRGFGNPGVGMAVSSPYPTTVFSSPEISPGDCFAGVAESTCALSLLSTQPWCTASVGPRIQRSPVLLSGDEFDMAGGYVDGSWADRDHAGGGKSQGMGWREIRDGGVCQFSGELELAVRGSRHCPTDGVGPSQAYDHHHDVNWSL</sequence>
<dbReference type="SUPFAM" id="SSF103612">
    <property type="entry name" value="SBT domain"/>
    <property type="match status" value="1"/>
</dbReference>
<evidence type="ECO:0000313" key="12">
    <source>
        <dbReference type="EMBL" id="KAG0469008.1"/>
    </source>
</evidence>
<evidence type="ECO:0000259" key="11">
    <source>
        <dbReference type="PROSITE" id="PS51141"/>
    </source>
</evidence>
<organism evidence="12 13">
    <name type="scientific">Vanilla planifolia</name>
    <name type="common">Vanilla</name>
    <dbReference type="NCBI Taxonomy" id="51239"/>
    <lineage>
        <taxon>Eukaryota</taxon>
        <taxon>Viridiplantae</taxon>
        <taxon>Streptophyta</taxon>
        <taxon>Embryophyta</taxon>
        <taxon>Tracheophyta</taxon>
        <taxon>Spermatophyta</taxon>
        <taxon>Magnoliopsida</taxon>
        <taxon>Liliopsida</taxon>
        <taxon>Asparagales</taxon>
        <taxon>Orchidaceae</taxon>
        <taxon>Vanilloideae</taxon>
        <taxon>Vanilleae</taxon>
        <taxon>Vanilla</taxon>
    </lineage>
</organism>
<dbReference type="FunFam" id="4.10.1100.10:FF:000001">
    <property type="entry name" value="Squamosa promoter-binding-like protein 14"/>
    <property type="match status" value="1"/>
</dbReference>
<dbReference type="Pfam" id="PF03110">
    <property type="entry name" value="SBP"/>
    <property type="match status" value="1"/>
</dbReference>
<evidence type="ECO:0000256" key="1">
    <source>
        <dbReference type="ARBA" id="ARBA00004123"/>
    </source>
</evidence>
<evidence type="ECO:0000256" key="7">
    <source>
        <dbReference type="ARBA" id="ARBA00023163"/>
    </source>
</evidence>
<evidence type="ECO:0000256" key="5">
    <source>
        <dbReference type="ARBA" id="ARBA00023015"/>
    </source>
</evidence>
<evidence type="ECO:0000256" key="10">
    <source>
        <dbReference type="SAM" id="MobiDB-lite"/>
    </source>
</evidence>
<evidence type="ECO:0000256" key="8">
    <source>
        <dbReference type="ARBA" id="ARBA00023242"/>
    </source>
</evidence>
<name>A0A835QHV6_VANPL</name>
<dbReference type="Gene3D" id="4.10.1100.10">
    <property type="entry name" value="Transcription factor, SBP-box domain"/>
    <property type="match status" value="1"/>
</dbReference>
<dbReference type="PANTHER" id="PTHR31251">
    <property type="entry name" value="SQUAMOSA PROMOTER-BINDING-LIKE PROTEIN 4"/>
    <property type="match status" value="1"/>
</dbReference>
<feature type="region of interest" description="Disordered" evidence="10">
    <location>
        <begin position="49"/>
        <end position="94"/>
    </location>
</feature>
<keyword evidence="5" id="KW-0805">Transcription regulation</keyword>
<feature type="region of interest" description="Disordered" evidence="10">
    <location>
        <begin position="159"/>
        <end position="178"/>
    </location>
</feature>
<evidence type="ECO:0000256" key="3">
    <source>
        <dbReference type="ARBA" id="ARBA00022771"/>
    </source>
</evidence>
<keyword evidence="2" id="KW-0479">Metal-binding</keyword>
<reference evidence="12 13" key="1">
    <citation type="journal article" date="2020" name="Nat. Food">
        <title>A phased Vanilla planifolia genome enables genetic improvement of flavour and production.</title>
        <authorList>
            <person name="Hasing T."/>
            <person name="Tang H."/>
            <person name="Brym M."/>
            <person name="Khazi F."/>
            <person name="Huang T."/>
            <person name="Chambers A.H."/>
        </authorList>
    </citation>
    <scope>NUCLEOTIDE SEQUENCE [LARGE SCALE GENOMIC DNA]</scope>
    <source>
        <tissue evidence="12">Leaf</tissue>
    </source>
</reference>
<dbReference type="GO" id="GO:0003677">
    <property type="term" value="F:DNA binding"/>
    <property type="evidence" value="ECO:0007669"/>
    <property type="project" value="UniProtKB-KW"/>
</dbReference>
<keyword evidence="3 9" id="KW-0863">Zinc-finger</keyword>
<evidence type="ECO:0000256" key="9">
    <source>
        <dbReference type="PROSITE-ProRule" id="PRU00470"/>
    </source>
</evidence>
<dbReference type="PROSITE" id="PS51141">
    <property type="entry name" value="ZF_SBP"/>
    <property type="match status" value="1"/>
</dbReference>
<keyword evidence="4" id="KW-0862">Zinc</keyword>
<comment type="subcellular location">
    <subcellularLocation>
        <location evidence="1">Nucleus</location>
    </subcellularLocation>
</comment>
<feature type="compositionally biased region" description="Low complexity" evidence="10">
    <location>
        <begin position="53"/>
        <end position="67"/>
    </location>
</feature>
<accession>A0A835QHV6</accession>
<evidence type="ECO:0000256" key="6">
    <source>
        <dbReference type="ARBA" id="ARBA00023125"/>
    </source>
</evidence>
<dbReference type="OrthoDB" id="514967at2759"/>
<dbReference type="InterPro" id="IPR036893">
    <property type="entry name" value="SBP_sf"/>
</dbReference>
<keyword evidence="6" id="KW-0238">DNA-binding</keyword>
<dbReference type="InterPro" id="IPR044817">
    <property type="entry name" value="SBP-like"/>
</dbReference>
<comment type="caution">
    <text evidence="12">The sequence shown here is derived from an EMBL/GenBank/DDBJ whole genome shotgun (WGS) entry which is preliminary data.</text>
</comment>
<dbReference type="GO" id="GO:0008270">
    <property type="term" value="F:zinc ion binding"/>
    <property type="evidence" value="ECO:0007669"/>
    <property type="project" value="UniProtKB-KW"/>
</dbReference>
<evidence type="ECO:0000313" key="13">
    <source>
        <dbReference type="Proteomes" id="UP000639772"/>
    </source>
</evidence>
<protein>
    <recommendedName>
        <fullName evidence="11">SBP-type domain-containing protein</fullName>
    </recommendedName>
</protein>
<evidence type="ECO:0000256" key="4">
    <source>
        <dbReference type="ARBA" id="ARBA00022833"/>
    </source>
</evidence>
<keyword evidence="8" id="KW-0539">Nucleus</keyword>
<keyword evidence="7" id="KW-0804">Transcription</keyword>
<dbReference type="GO" id="GO:0005634">
    <property type="term" value="C:nucleus"/>
    <property type="evidence" value="ECO:0007669"/>
    <property type="project" value="UniProtKB-SubCell"/>
</dbReference>
<feature type="compositionally biased region" description="Basic residues" evidence="10">
    <location>
        <begin position="159"/>
        <end position="169"/>
    </location>
</feature>
<feature type="domain" description="SBP-type" evidence="11">
    <location>
        <begin position="92"/>
        <end position="169"/>
    </location>
</feature>